<evidence type="ECO:0000259" key="1">
    <source>
        <dbReference type="PROSITE" id="PS50851"/>
    </source>
</evidence>
<dbReference type="AlphaFoldDB" id="A0A0M5IQZ7"/>
<dbReference type="Gene3D" id="2.40.50.180">
    <property type="entry name" value="CheA-289, Domain 4"/>
    <property type="match status" value="1"/>
</dbReference>
<accession>A0A0M5IQZ7</accession>
<gene>
    <name evidence="2" type="ORF">DSOUD_1124</name>
</gene>
<evidence type="ECO:0000313" key="2">
    <source>
        <dbReference type="EMBL" id="ALC15906.1"/>
    </source>
</evidence>
<dbReference type="GO" id="GO:0007165">
    <property type="term" value="P:signal transduction"/>
    <property type="evidence" value="ECO:0007669"/>
    <property type="project" value="InterPro"/>
</dbReference>
<evidence type="ECO:0000313" key="3">
    <source>
        <dbReference type="Proteomes" id="UP000057158"/>
    </source>
</evidence>
<sequence>MGLVAMKLVFRIAGVGFSLPLENLIEVREGMDGVGKIPPSASDRLELRGDFIPLRDLRRRLALPDFSAARGNLKALILAGSDGPWGILVDRVEGIFSLAEFKPKPLPLAFGGIESRPYDRLELWRDEPLVVCDVLRLETGWGDDD</sequence>
<keyword evidence="3" id="KW-1185">Reference proteome</keyword>
<proteinExistence type="predicted"/>
<dbReference type="STRING" id="1603606.DSOUD_1124"/>
<organism evidence="2 3">
    <name type="scientific">Desulfuromonas soudanensis</name>
    <dbReference type="NCBI Taxonomy" id="1603606"/>
    <lineage>
        <taxon>Bacteria</taxon>
        <taxon>Pseudomonadati</taxon>
        <taxon>Thermodesulfobacteriota</taxon>
        <taxon>Desulfuromonadia</taxon>
        <taxon>Desulfuromonadales</taxon>
        <taxon>Desulfuromonadaceae</taxon>
        <taxon>Desulfuromonas</taxon>
    </lineage>
</organism>
<dbReference type="PATRIC" id="fig|1603606.3.peg.1229"/>
<dbReference type="Pfam" id="PF01584">
    <property type="entry name" value="CheW"/>
    <property type="match status" value="1"/>
</dbReference>
<dbReference type="Proteomes" id="UP000057158">
    <property type="component" value="Chromosome"/>
</dbReference>
<protein>
    <submittedName>
        <fullName evidence="2">Chemotaxis signal transduction protein</fullName>
    </submittedName>
</protein>
<dbReference type="KEGG" id="des:DSOUD_1124"/>
<dbReference type="EMBL" id="CP010802">
    <property type="protein sequence ID" value="ALC15906.1"/>
    <property type="molecule type" value="Genomic_DNA"/>
</dbReference>
<feature type="domain" description="CheW-like" evidence="1">
    <location>
        <begin position="4"/>
        <end position="143"/>
    </location>
</feature>
<dbReference type="OrthoDB" id="5405753at2"/>
<name>A0A0M5IQZ7_9BACT</name>
<dbReference type="RefSeq" id="WP_053550063.1">
    <property type="nucleotide sequence ID" value="NZ_CP010802.1"/>
</dbReference>
<dbReference type="GO" id="GO:0006935">
    <property type="term" value="P:chemotaxis"/>
    <property type="evidence" value="ECO:0007669"/>
    <property type="project" value="InterPro"/>
</dbReference>
<dbReference type="PROSITE" id="PS50851">
    <property type="entry name" value="CHEW"/>
    <property type="match status" value="1"/>
</dbReference>
<dbReference type="InterPro" id="IPR002545">
    <property type="entry name" value="CheW-lke_dom"/>
</dbReference>
<reference evidence="2 3" key="1">
    <citation type="submission" date="2015-07" db="EMBL/GenBank/DDBJ databases">
        <title>Isolation and Genomic Characterization of a Novel Halophilic Metal-Reducing Deltaproteobacterium from the Deep Subsurface.</title>
        <authorList>
            <person name="Badalamenti J.P."/>
            <person name="Summers Z.M."/>
            <person name="Gralnick J.A."/>
            <person name="Bond D.R."/>
        </authorList>
    </citation>
    <scope>NUCLEOTIDE SEQUENCE [LARGE SCALE GENOMIC DNA]</scope>
    <source>
        <strain evidence="2 3">WTL</strain>
    </source>
</reference>
<dbReference type="InterPro" id="IPR036061">
    <property type="entry name" value="CheW-like_dom_sf"/>
</dbReference>
<dbReference type="SUPFAM" id="SSF50341">
    <property type="entry name" value="CheW-like"/>
    <property type="match status" value="1"/>
</dbReference>